<evidence type="ECO:0000256" key="7">
    <source>
        <dbReference type="SAM" id="Phobius"/>
    </source>
</evidence>
<dbReference type="Proteomes" id="UP000218387">
    <property type="component" value="Chromosome"/>
</dbReference>
<keyword evidence="6 7" id="KW-0472">Membrane</keyword>
<dbReference type="GeneID" id="68364271"/>
<comment type="similarity">
    <text evidence="2">Belongs to the UPF0410 family.</text>
</comment>
<keyword evidence="9" id="KW-1185">Reference proteome</keyword>
<evidence type="ECO:0000256" key="2">
    <source>
        <dbReference type="ARBA" id="ARBA00011006"/>
    </source>
</evidence>
<gene>
    <name evidence="8" type="ORF">CPZ25_006535</name>
</gene>
<dbReference type="AlphaFoldDB" id="A0A4P9C6G6"/>
<comment type="subcellular location">
    <subcellularLocation>
        <location evidence="1">Cell membrane</location>
        <topology evidence="1">Multi-pass membrane protein</topology>
    </subcellularLocation>
</comment>
<evidence type="ECO:0000313" key="8">
    <source>
        <dbReference type="EMBL" id="QCT70997.1"/>
    </source>
</evidence>
<dbReference type="Pfam" id="PF04226">
    <property type="entry name" value="Transgly_assoc"/>
    <property type="match status" value="1"/>
</dbReference>
<dbReference type="GO" id="GO:0005886">
    <property type="term" value="C:plasma membrane"/>
    <property type="evidence" value="ECO:0007669"/>
    <property type="project" value="UniProtKB-SubCell"/>
</dbReference>
<accession>A0A4P9C6G6</accession>
<dbReference type="KEGG" id="emt:CPZ25_006535"/>
<dbReference type="InterPro" id="IPR007341">
    <property type="entry name" value="Transgly_assoc"/>
</dbReference>
<feature type="transmembrane region" description="Helical" evidence="7">
    <location>
        <begin position="55"/>
        <end position="80"/>
    </location>
</feature>
<proteinExistence type="inferred from homology"/>
<dbReference type="EMBL" id="CP029487">
    <property type="protein sequence ID" value="QCT70997.1"/>
    <property type="molecule type" value="Genomic_DNA"/>
</dbReference>
<evidence type="ECO:0000256" key="5">
    <source>
        <dbReference type="ARBA" id="ARBA00022989"/>
    </source>
</evidence>
<keyword evidence="3" id="KW-1003">Cell membrane</keyword>
<evidence type="ECO:0000256" key="1">
    <source>
        <dbReference type="ARBA" id="ARBA00004651"/>
    </source>
</evidence>
<evidence type="ECO:0000256" key="4">
    <source>
        <dbReference type="ARBA" id="ARBA00022692"/>
    </source>
</evidence>
<sequence length="85" mass="8760">MFHLIWVLIIGGIIGAIAGAITSRRLPAGWVGNIVAGIIGSYLGELLLGNWGPQIAGMAVFPSIIGAIILVVIVSLILGLGRKES</sequence>
<feature type="transmembrane region" description="Helical" evidence="7">
    <location>
        <begin position="6"/>
        <end position="23"/>
    </location>
</feature>
<dbReference type="PANTHER" id="PTHR33884:SF3">
    <property type="entry name" value="UPF0410 PROTEIN YMGE"/>
    <property type="match status" value="1"/>
</dbReference>
<evidence type="ECO:0000256" key="3">
    <source>
        <dbReference type="ARBA" id="ARBA00022475"/>
    </source>
</evidence>
<keyword evidence="4 7" id="KW-0812">Transmembrane</keyword>
<organism evidence="8 9">
    <name type="scientific">Eubacterium maltosivorans</name>
    <dbReference type="NCBI Taxonomy" id="2041044"/>
    <lineage>
        <taxon>Bacteria</taxon>
        <taxon>Bacillati</taxon>
        <taxon>Bacillota</taxon>
        <taxon>Clostridia</taxon>
        <taxon>Eubacteriales</taxon>
        <taxon>Eubacteriaceae</taxon>
        <taxon>Eubacterium</taxon>
    </lineage>
</organism>
<keyword evidence="5 7" id="KW-1133">Transmembrane helix</keyword>
<protein>
    <submittedName>
        <fullName evidence="8">GlsB/YeaQ/YmgE family stress response membrane protein</fullName>
    </submittedName>
</protein>
<feature type="transmembrane region" description="Helical" evidence="7">
    <location>
        <begin position="30"/>
        <end position="49"/>
    </location>
</feature>
<evidence type="ECO:0000256" key="6">
    <source>
        <dbReference type="ARBA" id="ARBA00023136"/>
    </source>
</evidence>
<dbReference type="PANTHER" id="PTHR33884">
    <property type="entry name" value="UPF0410 PROTEIN YMGE"/>
    <property type="match status" value="1"/>
</dbReference>
<reference evidence="8 9" key="1">
    <citation type="submission" date="2018-05" db="EMBL/GenBank/DDBJ databases">
        <title>Genome comparison of Eubacterium sp.</title>
        <authorList>
            <person name="Feng Y."/>
            <person name="Sanchez-Andrea I."/>
            <person name="Stams A.J.M."/>
            <person name="De Vos W.M."/>
        </authorList>
    </citation>
    <scope>NUCLEOTIDE SEQUENCE [LARGE SCALE GENOMIC DNA]</scope>
    <source>
        <strain evidence="8 9">YI</strain>
    </source>
</reference>
<dbReference type="RefSeq" id="WP_013381565.1">
    <property type="nucleotide sequence ID" value="NZ_CP029487.1"/>
</dbReference>
<name>A0A4P9C6G6_EUBML</name>
<evidence type="ECO:0000313" key="9">
    <source>
        <dbReference type="Proteomes" id="UP000218387"/>
    </source>
</evidence>